<dbReference type="InterPro" id="IPR001128">
    <property type="entry name" value="Cyt_P450"/>
</dbReference>
<dbReference type="AlphaFoldDB" id="A0A1W0WCB6"/>
<dbReference type="InterPro" id="IPR017972">
    <property type="entry name" value="Cyt_P450_CS"/>
</dbReference>
<keyword evidence="8" id="KW-0492">Microsome</keyword>
<evidence type="ECO:0000256" key="7">
    <source>
        <dbReference type="ARBA" id="ARBA00022824"/>
    </source>
</evidence>
<comment type="caution">
    <text evidence="15">The sequence shown here is derived from an EMBL/GenBank/DDBJ whole genome shotgun (WGS) entry which is preliminary data.</text>
</comment>
<evidence type="ECO:0000256" key="2">
    <source>
        <dbReference type="ARBA" id="ARBA00004174"/>
    </source>
</evidence>
<evidence type="ECO:0000256" key="8">
    <source>
        <dbReference type="ARBA" id="ARBA00022848"/>
    </source>
</evidence>
<evidence type="ECO:0000256" key="9">
    <source>
        <dbReference type="ARBA" id="ARBA00023002"/>
    </source>
</evidence>
<dbReference type="PROSITE" id="PS00086">
    <property type="entry name" value="CYTOCHROME_P450"/>
    <property type="match status" value="1"/>
</dbReference>
<name>A0A1W0WCB6_HYPEX</name>
<evidence type="ECO:0000256" key="10">
    <source>
        <dbReference type="ARBA" id="ARBA00023004"/>
    </source>
</evidence>
<keyword evidence="16" id="KW-1185">Reference proteome</keyword>
<keyword evidence="7" id="KW-0256">Endoplasmic reticulum</keyword>
<evidence type="ECO:0000256" key="6">
    <source>
        <dbReference type="ARBA" id="ARBA00022723"/>
    </source>
</evidence>
<dbReference type="FunFam" id="1.10.630.10:FF:000238">
    <property type="entry name" value="Cytochrome P450 2A6"/>
    <property type="match status" value="1"/>
</dbReference>
<dbReference type="GO" id="GO:0005789">
    <property type="term" value="C:endoplasmic reticulum membrane"/>
    <property type="evidence" value="ECO:0007669"/>
    <property type="project" value="UniProtKB-SubCell"/>
</dbReference>
<keyword evidence="12" id="KW-0472">Membrane</keyword>
<dbReference type="PANTHER" id="PTHR24300:SF375">
    <property type="entry name" value="CYTOCHROME P450 FAMILY"/>
    <property type="match status" value="1"/>
</dbReference>
<gene>
    <name evidence="15" type="ORF">BV898_12877</name>
</gene>
<dbReference type="Pfam" id="PF00067">
    <property type="entry name" value="p450"/>
    <property type="match status" value="2"/>
</dbReference>
<evidence type="ECO:0000256" key="4">
    <source>
        <dbReference type="ARBA" id="ARBA00010617"/>
    </source>
</evidence>
<keyword evidence="5 13" id="KW-0349">Heme</keyword>
<reference evidence="16" key="1">
    <citation type="submission" date="2017-01" db="EMBL/GenBank/DDBJ databases">
        <title>Comparative genomics of anhydrobiosis in the tardigrade Hypsibius dujardini.</title>
        <authorList>
            <person name="Yoshida Y."/>
            <person name="Koutsovoulos G."/>
            <person name="Laetsch D."/>
            <person name="Stevens L."/>
            <person name="Kumar S."/>
            <person name="Horikawa D."/>
            <person name="Ishino K."/>
            <person name="Komine S."/>
            <person name="Tomita M."/>
            <person name="Blaxter M."/>
            <person name="Arakawa K."/>
        </authorList>
    </citation>
    <scope>NUCLEOTIDE SEQUENCE [LARGE SCALE GENOMIC DNA]</scope>
    <source>
        <strain evidence="16">Z151</strain>
    </source>
</reference>
<protein>
    <submittedName>
        <fullName evidence="15">Cytochrome P450 18a1</fullName>
    </submittedName>
</protein>
<dbReference type="Gene3D" id="1.10.630.10">
    <property type="entry name" value="Cytochrome P450"/>
    <property type="match status" value="1"/>
</dbReference>
<evidence type="ECO:0000313" key="16">
    <source>
        <dbReference type="Proteomes" id="UP000192578"/>
    </source>
</evidence>
<dbReference type="EMBL" id="MTYJ01000135">
    <property type="protein sequence ID" value="OQV12856.1"/>
    <property type="molecule type" value="Genomic_DNA"/>
</dbReference>
<comment type="cofactor">
    <cofactor evidence="1 13">
        <name>heme</name>
        <dbReference type="ChEBI" id="CHEBI:30413"/>
    </cofactor>
</comment>
<keyword evidence="6 13" id="KW-0479">Metal-binding</keyword>
<keyword evidence="10 13" id="KW-0408">Iron</keyword>
<accession>A0A1W0WCB6</accession>
<dbReference type="PANTHER" id="PTHR24300">
    <property type="entry name" value="CYTOCHROME P450 508A4-RELATED"/>
    <property type="match status" value="1"/>
</dbReference>
<dbReference type="InterPro" id="IPR050182">
    <property type="entry name" value="Cytochrome_P450_fam2"/>
</dbReference>
<comment type="similarity">
    <text evidence="4 14">Belongs to the cytochrome P450 family.</text>
</comment>
<dbReference type="GO" id="GO:0006805">
    <property type="term" value="P:xenobiotic metabolic process"/>
    <property type="evidence" value="ECO:0007669"/>
    <property type="project" value="TreeGrafter"/>
</dbReference>
<evidence type="ECO:0000256" key="13">
    <source>
        <dbReference type="PIRSR" id="PIRSR602401-1"/>
    </source>
</evidence>
<dbReference type="Proteomes" id="UP000192578">
    <property type="component" value="Unassembled WGS sequence"/>
</dbReference>
<evidence type="ECO:0000313" key="15">
    <source>
        <dbReference type="EMBL" id="OQV12856.1"/>
    </source>
</evidence>
<evidence type="ECO:0000256" key="12">
    <source>
        <dbReference type="ARBA" id="ARBA00023136"/>
    </source>
</evidence>
<dbReference type="InterPro" id="IPR036396">
    <property type="entry name" value="Cyt_P450_sf"/>
</dbReference>
<proteinExistence type="inferred from homology"/>
<evidence type="ECO:0000256" key="5">
    <source>
        <dbReference type="ARBA" id="ARBA00022617"/>
    </source>
</evidence>
<dbReference type="PRINTS" id="PR00463">
    <property type="entry name" value="EP450I"/>
</dbReference>
<organism evidence="15 16">
    <name type="scientific">Hypsibius exemplaris</name>
    <name type="common">Freshwater tardigrade</name>
    <dbReference type="NCBI Taxonomy" id="2072580"/>
    <lineage>
        <taxon>Eukaryota</taxon>
        <taxon>Metazoa</taxon>
        <taxon>Ecdysozoa</taxon>
        <taxon>Tardigrada</taxon>
        <taxon>Eutardigrada</taxon>
        <taxon>Parachela</taxon>
        <taxon>Hypsibioidea</taxon>
        <taxon>Hypsibiidae</taxon>
        <taxon>Hypsibius</taxon>
    </lineage>
</organism>
<dbReference type="GO" id="GO:0005506">
    <property type="term" value="F:iron ion binding"/>
    <property type="evidence" value="ECO:0007669"/>
    <property type="project" value="InterPro"/>
</dbReference>
<dbReference type="GO" id="GO:0006082">
    <property type="term" value="P:organic acid metabolic process"/>
    <property type="evidence" value="ECO:0007669"/>
    <property type="project" value="TreeGrafter"/>
</dbReference>
<evidence type="ECO:0000256" key="3">
    <source>
        <dbReference type="ARBA" id="ARBA00004406"/>
    </source>
</evidence>
<sequence length="490" mass="55528">MQIVILFCKLRISFCGSSSRRGSHCTLLLAEAITRTDEPSARPSSFTLAFGRRPAETLIRWKEKYGDTFTLRMAGQFFVVLNDIATARKLFQDDNVTGRDEYSLIRTENGPIPPGAGLVMSNHELWKTHRRFALSTLRDLGMGKNWLEDTIIAEVEALCQVLRETQRKPFNPKVKLTNSVSNVICALIFGQRFELDDPRFTRLTAMIAEDIASSSEEVLVKTLPFLMRFPNGRRSMIIRGRRNRESLIAFMREMIAGAEGSKDHYDVQDYLHAYQRERETGAKMADKATFDDIQLVASMLDLFGAGTETTSTTLLWAFLLILESPDVQRKIQDEIDNNVGREKLLSNSDRGRKVSSPMPSNLIPIGGRVNHEEVTVDGYTIPKNTSIILNLFSVHRDPRYWKNPEQFDPTRFLDKNKKLIKPEGFAPFSVGKRACLGEALAKMELFLFAANLLRCFTLELPPGKTISHQDYVSGVVHAPFPFELIFIPQI</sequence>
<dbReference type="SUPFAM" id="SSF48264">
    <property type="entry name" value="Cytochrome P450"/>
    <property type="match status" value="1"/>
</dbReference>
<evidence type="ECO:0000256" key="14">
    <source>
        <dbReference type="RuleBase" id="RU000461"/>
    </source>
</evidence>
<dbReference type="InterPro" id="IPR002401">
    <property type="entry name" value="Cyt_P450_E_grp-I"/>
</dbReference>
<dbReference type="PRINTS" id="PR00385">
    <property type="entry name" value="P450"/>
</dbReference>
<dbReference type="OrthoDB" id="3945418at2759"/>
<dbReference type="GO" id="GO:0016712">
    <property type="term" value="F:oxidoreductase activity, acting on paired donors, with incorporation or reduction of molecular oxygen, reduced flavin or flavoprotein as one donor, and incorporation of one atom of oxygen"/>
    <property type="evidence" value="ECO:0007669"/>
    <property type="project" value="TreeGrafter"/>
</dbReference>
<keyword evidence="11 14" id="KW-0503">Monooxygenase</keyword>
<dbReference type="GO" id="GO:0020037">
    <property type="term" value="F:heme binding"/>
    <property type="evidence" value="ECO:0007669"/>
    <property type="project" value="InterPro"/>
</dbReference>
<comment type="subcellular location">
    <subcellularLocation>
        <location evidence="3">Endoplasmic reticulum membrane</location>
        <topology evidence="3">Peripheral membrane protein</topology>
    </subcellularLocation>
    <subcellularLocation>
        <location evidence="2">Microsome membrane</location>
        <topology evidence="2">Peripheral membrane protein</topology>
    </subcellularLocation>
</comment>
<evidence type="ECO:0000256" key="11">
    <source>
        <dbReference type="ARBA" id="ARBA00023033"/>
    </source>
</evidence>
<keyword evidence="9 14" id="KW-0560">Oxidoreductase</keyword>
<feature type="binding site" description="axial binding residue" evidence="13">
    <location>
        <position position="435"/>
    </location>
    <ligand>
        <name>heme</name>
        <dbReference type="ChEBI" id="CHEBI:30413"/>
    </ligand>
    <ligandPart>
        <name>Fe</name>
        <dbReference type="ChEBI" id="CHEBI:18248"/>
    </ligandPart>
</feature>
<evidence type="ECO:0000256" key="1">
    <source>
        <dbReference type="ARBA" id="ARBA00001971"/>
    </source>
</evidence>